<feature type="transmembrane region" description="Helical" evidence="1">
    <location>
        <begin position="104"/>
        <end position="125"/>
    </location>
</feature>
<dbReference type="Proteomes" id="UP000287188">
    <property type="component" value="Unassembled WGS sequence"/>
</dbReference>
<dbReference type="EMBL" id="BIFS01000002">
    <property type="protein sequence ID" value="GCE23891.1"/>
    <property type="molecule type" value="Genomic_DNA"/>
</dbReference>
<sequence>MSLLPLAIIAMTVALILYTIGVWSERIAKYLKAWHLFFFWGGLLFDSAGTEMMHLLAGGQFDISLHSMTGAVALLLMGMHAIWATIVLRRNRKQEIENFHRLSLVVWILWLIPYGTGVVLNSGLLH</sequence>
<name>A0A402AXN6_9CHLR</name>
<evidence type="ECO:0000256" key="1">
    <source>
        <dbReference type="SAM" id="Phobius"/>
    </source>
</evidence>
<feature type="transmembrane region" description="Helical" evidence="1">
    <location>
        <begin position="63"/>
        <end position="83"/>
    </location>
</feature>
<keyword evidence="3" id="KW-1185">Reference proteome</keyword>
<organism evidence="2 3">
    <name type="scientific">Dictyobacter kobayashii</name>
    <dbReference type="NCBI Taxonomy" id="2014872"/>
    <lineage>
        <taxon>Bacteria</taxon>
        <taxon>Bacillati</taxon>
        <taxon>Chloroflexota</taxon>
        <taxon>Ktedonobacteria</taxon>
        <taxon>Ktedonobacterales</taxon>
        <taxon>Dictyobacteraceae</taxon>
        <taxon>Dictyobacter</taxon>
    </lineage>
</organism>
<dbReference type="NCBIfam" id="TIGR03987">
    <property type="entry name" value="HsmA family protein"/>
    <property type="match status" value="1"/>
</dbReference>
<keyword evidence="1" id="KW-0812">Transmembrane</keyword>
<evidence type="ECO:0000313" key="3">
    <source>
        <dbReference type="Proteomes" id="UP000287188"/>
    </source>
</evidence>
<dbReference type="RefSeq" id="WP_126557215.1">
    <property type="nucleotide sequence ID" value="NZ_BIFS01000002.1"/>
</dbReference>
<feature type="transmembrane region" description="Helical" evidence="1">
    <location>
        <begin position="6"/>
        <end position="24"/>
    </location>
</feature>
<reference evidence="3" key="1">
    <citation type="submission" date="2018-12" db="EMBL/GenBank/DDBJ databases">
        <title>Tengunoibacter tsumagoiensis gen. nov., sp. nov., Dictyobacter kobayashii sp. nov., D. alpinus sp. nov., and D. joshuensis sp. nov. and description of Dictyobacteraceae fam. nov. within the order Ktedonobacterales isolated from Tengu-no-mugimeshi.</title>
        <authorList>
            <person name="Wang C.M."/>
            <person name="Zheng Y."/>
            <person name="Sakai Y."/>
            <person name="Toyoda A."/>
            <person name="Minakuchi Y."/>
            <person name="Abe K."/>
            <person name="Yokota A."/>
            <person name="Yabe S."/>
        </authorList>
    </citation>
    <scope>NUCLEOTIDE SEQUENCE [LARGE SCALE GENOMIC DNA]</scope>
    <source>
        <strain evidence="3">Uno11</strain>
    </source>
</reference>
<evidence type="ECO:0000313" key="2">
    <source>
        <dbReference type="EMBL" id="GCE23891.1"/>
    </source>
</evidence>
<feature type="transmembrane region" description="Helical" evidence="1">
    <location>
        <begin position="36"/>
        <end position="57"/>
    </location>
</feature>
<dbReference type="OrthoDB" id="5396526at2"/>
<dbReference type="AlphaFoldDB" id="A0A402AXN6"/>
<proteinExistence type="predicted"/>
<accession>A0A402AXN6</accession>
<keyword evidence="1" id="KW-0472">Membrane</keyword>
<keyword evidence="1" id="KW-1133">Transmembrane helix</keyword>
<gene>
    <name evidence="2" type="ORF">KDK_76910</name>
</gene>
<dbReference type="InterPro" id="IPR023813">
    <property type="entry name" value="HsmA-like"/>
</dbReference>
<protein>
    <submittedName>
        <fullName evidence="2">Membrane protein</fullName>
    </submittedName>
</protein>
<comment type="caution">
    <text evidence="2">The sequence shown here is derived from an EMBL/GenBank/DDBJ whole genome shotgun (WGS) entry which is preliminary data.</text>
</comment>